<dbReference type="Gene3D" id="1.20.1050.10">
    <property type="match status" value="1"/>
</dbReference>
<sequence>MPETISLPGGETGPLWILETLRYSAALYSFAHIIIHQFVCQNPFFNNFQNDVLRFRPKFRQRIKVPGYTLTYFPIRGRAEVIRLLLADQGASWTDDEVQMQDWAAGIRDLKKNAVFGQIPRFQDGDFVLYQTCTILRYLARKYGISGSNEKEIAIIEMINDGVEDLRTKYYIFLFLEKVCRTKCTNDLSPGTQAYYRAS</sequence>
<dbReference type="EMBL" id="CAUEEQ010079689">
    <property type="protein sequence ID" value="CAJ0968796.1"/>
    <property type="molecule type" value="Genomic_DNA"/>
</dbReference>
<protein>
    <recommendedName>
        <fullName evidence="1">glutathione transferase</fullName>
        <ecNumber evidence="1">2.5.1.18</ecNumber>
    </recommendedName>
</protein>
<keyword evidence="2" id="KW-0808">Transferase</keyword>
<dbReference type="PANTHER" id="PTHR11571:SF141">
    <property type="entry name" value="GLUTATHIONE S-TRANSFERASE"/>
    <property type="match status" value="1"/>
</dbReference>
<name>A0ABN9MQX0_9NEOB</name>
<proteinExistence type="predicted"/>
<organism evidence="4 5">
    <name type="scientific">Ranitomeya imitator</name>
    <name type="common">mimic poison frog</name>
    <dbReference type="NCBI Taxonomy" id="111125"/>
    <lineage>
        <taxon>Eukaryota</taxon>
        <taxon>Metazoa</taxon>
        <taxon>Chordata</taxon>
        <taxon>Craniata</taxon>
        <taxon>Vertebrata</taxon>
        <taxon>Euteleostomi</taxon>
        <taxon>Amphibia</taxon>
        <taxon>Batrachia</taxon>
        <taxon>Anura</taxon>
        <taxon>Neobatrachia</taxon>
        <taxon>Hyloidea</taxon>
        <taxon>Dendrobatidae</taxon>
        <taxon>Dendrobatinae</taxon>
        <taxon>Ranitomeya</taxon>
    </lineage>
</organism>
<evidence type="ECO:0000256" key="2">
    <source>
        <dbReference type="ARBA" id="ARBA00022679"/>
    </source>
</evidence>
<dbReference type="SFLD" id="SFLDS00019">
    <property type="entry name" value="Glutathione_Transferase_(cytos"/>
    <property type="match status" value="1"/>
</dbReference>
<dbReference type="InterPro" id="IPR050213">
    <property type="entry name" value="GST_superfamily"/>
</dbReference>
<dbReference type="PANTHER" id="PTHR11571">
    <property type="entry name" value="GLUTATHIONE S-TRANSFERASE"/>
    <property type="match status" value="1"/>
</dbReference>
<dbReference type="InterPro" id="IPR040079">
    <property type="entry name" value="Glutathione_S-Trfase"/>
</dbReference>
<comment type="caution">
    <text evidence="4">The sequence shown here is derived from an EMBL/GenBank/DDBJ whole genome shotgun (WGS) entry which is preliminary data.</text>
</comment>
<keyword evidence="5" id="KW-1185">Reference proteome</keyword>
<dbReference type="SUPFAM" id="SSF52833">
    <property type="entry name" value="Thioredoxin-like"/>
    <property type="match status" value="1"/>
</dbReference>
<dbReference type="Gene3D" id="3.40.30.10">
    <property type="entry name" value="Glutaredoxin"/>
    <property type="match status" value="1"/>
</dbReference>
<dbReference type="CDD" id="cd03076">
    <property type="entry name" value="GST_N_Pi"/>
    <property type="match status" value="1"/>
</dbReference>
<dbReference type="Pfam" id="PF02798">
    <property type="entry name" value="GST_N"/>
    <property type="match status" value="1"/>
</dbReference>
<dbReference type="Proteomes" id="UP001176940">
    <property type="component" value="Unassembled WGS sequence"/>
</dbReference>
<evidence type="ECO:0000256" key="1">
    <source>
        <dbReference type="ARBA" id="ARBA00012452"/>
    </source>
</evidence>
<gene>
    <name evidence="4" type="ORF">RIMI_LOCUS23431466</name>
</gene>
<reference evidence="4" key="1">
    <citation type="submission" date="2023-07" db="EMBL/GenBank/DDBJ databases">
        <authorList>
            <person name="Stuckert A."/>
        </authorList>
    </citation>
    <scope>NUCLEOTIDE SEQUENCE</scope>
</reference>
<dbReference type="InterPro" id="IPR004045">
    <property type="entry name" value="Glutathione_S-Trfase_N"/>
</dbReference>
<dbReference type="InterPro" id="IPR036249">
    <property type="entry name" value="Thioredoxin-like_sf"/>
</dbReference>
<accession>A0ABN9MQX0</accession>
<dbReference type="EC" id="2.5.1.18" evidence="1"/>
<dbReference type="PROSITE" id="PS50404">
    <property type="entry name" value="GST_NTER"/>
    <property type="match status" value="1"/>
</dbReference>
<evidence type="ECO:0000313" key="4">
    <source>
        <dbReference type="EMBL" id="CAJ0968796.1"/>
    </source>
</evidence>
<evidence type="ECO:0000313" key="5">
    <source>
        <dbReference type="Proteomes" id="UP001176940"/>
    </source>
</evidence>
<feature type="domain" description="GST N-terminal" evidence="3">
    <location>
        <begin position="66"/>
        <end position="147"/>
    </location>
</feature>
<evidence type="ECO:0000259" key="3">
    <source>
        <dbReference type="PROSITE" id="PS50404"/>
    </source>
</evidence>